<reference evidence="5 6" key="1">
    <citation type="submission" date="2023-02" db="EMBL/GenBank/DDBJ databases">
        <title>LHISI_Scaffold_Assembly.</title>
        <authorList>
            <person name="Stuart O.P."/>
            <person name="Cleave R."/>
            <person name="Magrath M.J.L."/>
            <person name="Mikheyev A.S."/>
        </authorList>
    </citation>
    <scope>NUCLEOTIDE SEQUENCE [LARGE SCALE GENOMIC DNA]</scope>
    <source>
        <strain evidence="5">Daus_M_001</strain>
        <tissue evidence="5">Leg muscle</tissue>
    </source>
</reference>
<dbReference type="InterPro" id="IPR050964">
    <property type="entry name" value="Striated_Muscle_Regulatory"/>
</dbReference>
<sequence length="225" mass="24977">MKIRFDLILVGVFVSAAPSKPKGPLKVSDVTKNGCKLKWDKPEDDGGKPITGYMVEKLDKSTGRWVPVGKTLEPEMDVKGLQEGHEYEFRVKAINEEGDSEPLETDRPVVAKNPYDIPSKPGTPDVVDWDVDRVDLKWTAPKSTGGAPISGYVIEKKEKFGSSWDEILTTSGPDCEARVPGLKEGNQYQFRVRALNKAGPSEPSEPTKPHIAKARFCKWRQNIDV</sequence>
<dbReference type="InterPro" id="IPR003961">
    <property type="entry name" value="FN3_dom"/>
</dbReference>
<comment type="caution">
    <text evidence="5">The sequence shown here is derived from an EMBL/GenBank/DDBJ whole genome shotgun (WGS) entry which is preliminary data.</text>
</comment>
<dbReference type="Proteomes" id="UP001159363">
    <property type="component" value="Chromosome X"/>
</dbReference>
<dbReference type="Gene3D" id="2.60.40.10">
    <property type="entry name" value="Immunoglobulins"/>
    <property type="match status" value="2"/>
</dbReference>
<proteinExistence type="predicted"/>
<keyword evidence="6" id="KW-1185">Reference proteome</keyword>
<dbReference type="PANTHER" id="PTHR13817:SF151">
    <property type="entry name" value="TITIN"/>
    <property type="match status" value="1"/>
</dbReference>
<dbReference type="SUPFAM" id="SSF49265">
    <property type="entry name" value="Fibronectin type III"/>
    <property type="match status" value="1"/>
</dbReference>
<evidence type="ECO:0000313" key="5">
    <source>
        <dbReference type="EMBL" id="KAJ8886793.1"/>
    </source>
</evidence>
<dbReference type="InterPro" id="IPR036116">
    <property type="entry name" value="FN3_sf"/>
</dbReference>
<evidence type="ECO:0000256" key="1">
    <source>
        <dbReference type="ARBA" id="ARBA00022737"/>
    </source>
</evidence>
<dbReference type="EMBL" id="JARBHB010000004">
    <property type="protein sequence ID" value="KAJ8886793.1"/>
    <property type="molecule type" value="Genomic_DNA"/>
</dbReference>
<evidence type="ECO:0000256" key="2">
    <source>
        <dbReference type="SAM" id="MobiDB-lite"/>
    </source>
</evidence>
<accession>A0ABQ9HSE9</accession>
<feature type="domain" description="Fibronectin type-III" evidence="4">
    <location>
        <begin position="120"/>
        <end position="215"/>
    </location>
</feature>
<feature type="region of interest" description="Disordered" evidence="2">
    <location>
        <begin position="98"/>
        <end position="126"/>
    </location>
</feature>
<evidence type="ECO:0000259" key="4">
    <source>
        <dbReference type="PROSITE" id="PS50853"/>
    </source>
</evidence>
<dbReference type="InterPro" id="IPR013783">
    <property type="entry name" value="Ig-like_fold"/>
</dbReference>
<name>A0ABQ9HSE9_9NEOP</name>
<dbReference type="SMART" id="SM00060">
    <property type="entry name" value="FN3"/>
    <property type="match status" value="2"/>
</dbReference>
<feature type="domain" description="Fibronectin type-III" evidence="4">
    <location>
        <begin position="21"/>
        <end position="114"/>
    </location>
</feature>
<dbReference type="CDD" id="cd00063">
    <property type="entry name" value="FN3"/>
    <property type="match status" value="2"/>
</dbReference>
<protein>
    <recommendedName>
        <fullName evidence="4">Fibronectin type-III domain-containing protein</fullName>
    </recommendedName>
</protein>
<dbReference type="PRINTS" id="PR00014">
    <property type="entry name" value="FNTYPEIII"/>
</dbReference>
<feature type="chain" id="PRO_5046931188" description="Fibronectin type-III domain-containing protein" evidence="3">
    <location>
        <begin position="17"/>
        <end position="225"/>
    </location>
</feature>
<keyword evidence="3" id="KW-0732">Signal</keyword>
<organism evidence="5 6">
    <name type="scientific">Dryococelus australis</name>
    <dbReference type="NCBI Taxonomy" id="614101"/>
    <lineage>
        <taxon>Eukaryota</taxon>
        <taxon>Metazoa</taxon>
        <taxon>Ecdysozoa</taxon>
        <taxon>Arthropoda</taxon>
        <taxon>Hexapoda</taxon>
        <taxon>Insecta</taxon>
        <taxon>Pterygota</taxon>
        <taxon>Neoptera</taxon>
        <taxon>Polyneoptera</taxon>
        <taxon>Phasmatodea</taxon>
        <taxon>Verophasmatodea</taxon>
        <taxon>Anareolatae</taxon>
        <taxon>Phasmatidae</taxon>
        <taxon>Eurycanthinae</taxon>
        <taxon>Dryococelus</taxon>
    </lineage>
</organism>
<evidence type="ECO:0000313" key="6">
    <source>
        <dbReference type="Proteomes" id="UP001159363"/>
    </source>
</evidence>
<evidence type="ECO:0000256" key="3">
    <source>
        <dbReference type="SAM" id="SignalP"/>
    </source>
</evidence>
<feature type="signal peptide" evidence="3">
    <location>
        <begin position="1"/>
        <end position="16"/>
    </location>
</feature>
<dbReference type="PROSITE" id="PS50853">
    <property type="entry name" value="FN3"/>
    <property type="match status" value="2"/>
</dbReference>
<dbReference type="PANTHER" id="PTHR13817">
    <property type="entry name" value="TITIN"/>
    <property type="match status" value="1"/>
</dbReference>
<gene>
    <name evidence="5" type="ORF">PR048_013005</name>
</gene>
<dbReference type="Pfam" id="PF00041">
    <property type="entry name" value="fn3"/>
    <property type="match status" value="2"/>
</dbReference>
<keyword evidence="1" id="KW-0677">Repeat</keyword>